<accession>A0ABQ3Z478</accession>
<name>A0ABQ3Z478_9ACTN</name>
<protein>
    <submittedName>
        <fullName evidence="1">Uncharacterized protein</fullName>
    </submittedName>
</protein>
<evidence type="ECO:0000313" key="2">
    <source>
        <dbReference type="Proteomes" id="UP000637628"/>
    </source>
</evidence>
<dbReference type="Proteomes" id="UP000637628">
    <property type="component" value="Unassembled WGS sequence"/>
</dbReference>
<comment type="caution">
    <text evidence="1">The sequence shown here is derived from an EMBL/GenBank/DDBJ whole genome shotgun (WGS) entry which is preliminary data.</text>
</comment>
<organism evidence="1 2">
    <name type="scientific">Paractinoplanes durhamensis</name>
    <dbReference type="NCBI Taxonomy" id="113563"/>
    <lineage>
        <taxon>Bacteria</taxon>
        <taxon>Bacillati</taxon>
        <taxon>Actinomycetota</taxon>
        <taxon>Actinomycetes</taxon>
        <taxon>Micromonosporales</taxon>
        <taxon>Micromonosporaceae</taxon>
        <taxon>Paractinoplanes</taxon>
    </lineage>
</organism>
<sequence length="173" mass="19635">MQVPRMRFPIFVSSPSPENLSPEQTASAEIILRLVKRHQLEWRALGRSDYPNDLPLKEVLRMVRHCAGGIILGFEQYRMTAGQVRRGSSRAKTADMSFPTPWNQLEAGILYGAGLPLMIFREPAVEGGVFDEGNTEVFIHEMPTTTMSRRSLGDLNVVFQNWVAKVQQYYYGD</sequence>
<evidence type="ECO:0000313" key="1">
    <source>
        <dbReference type="EMBL" id="GIE04596.1"/>
    </source>
</evidence>
<gene>
    <name evidence="1" type="ORF">Adu01nite_59460</name>
</gene>
<proteinExistence type="predicted"/>
<reference evidence="1 2" key="1">
    <citation type="submission" date="2021-01" db="EMBL/GenBank/DDBJ databases">
        <title>Whole genome shotgun sequence of Actinoplanes durhamensis NBRC 14914.</title>
        <authorList>
            <person name="Komaki H."/>
            <person name="Tamura T."/>
        </authorList>
    </citation>
    <scope>NUCLEOTIDE SEQUENCE [LARGE SCALE GENOMIC DNA]</scope>
    <source>
        <strain evidence="1 2">NBRC 14914</strain>
    </source>
</reference>
<keyword evidence="2" id="KW-1185">Reference proteome</keyword>
<dbReference type="EMBL" id="BOML01000048">
    <property type="protein sequence ID" value="GIE04596.1"/>
    <property type="molecule type" value="Genomic_DNA"/>
</dbReference>